<proteinExistence type="predicted"/>
<feature type="region of interest" description="Disordered" evidence="1">
    <location>
        <begin position="112"/>
        <end position="157"/>
    </location>
</feature>
<gene>
    <name evidence="2" type="ORF">DES40_2408</name>
</gene>
<evidence type="ECO:0000256" key="1">
    <source>
        <dbReference type="SAM" id="MobiDB-lite"/>
    </source>
</evidence>
<accession>A0A420WF64</accession>
<evidence type="ECO:0000313" key="2">
    <source>
        <dbReference type="EMBL" id="RKQ69605.1"/>
    </source>
</evidence>
<feature type="region of interest" description="Disordered" evidence="1">
    <location>
        <begin position="192"/>
        <end position="219"/>
    </location>
</feature>
<organism evidence="2 3">
    <name type="scientific">Litorimonas taeanensis</name>
    <dbReference type="NCBI Taxonomy" id="568099"/>
    <lineage>
        <taxon>Bacteria</taxon>
        <taxon>Pseudomonadati</taxon>
        <taxon>Pseudomonadota</taxon>
        <taxon>Alphaproteobacteria</taxon>
        <taxon>Maricaulales</taxon>
        <taxon>Robiginitomaculaceae</taxon>
    </lineage>
</organism>
<dbReference type="InParanoid" id="A0A420WF64"/>
<evidence type="ECO:0000313" key="3">
    <source>
        <dbReference type="Proteomes" id="UP000282211"/>
    </source>
</evidence>
<protein>
    <submittedName>
        <fullName evidence="2">Uncharacterized protein</fullName>
    </submittedName>
</protein>
<dbReference type="EMBL" id="RBII01000002">
    <property type="protein sequence ID" value="RKQ69605.1"/>
    <property type="molecule type" value="Genomic_DNA"/>
</dbReference>
<name>A0A420WF64_9PROT</name>
<sequence>MIIGAMSDYDKAEWQAEQLARDTAQSAYRDKMAKARERSARNAKRKIARLHAKLTELGHISDFEDEFGESVLERLEKFGSAFHDLEKGRAGDALSAAQKQVVSRMNKKVKELKAKSQKGGEEIDPDAEYERTTPAWKKSKTSSFKSKHRFTPRVRNLDEDMEAEEQALQEIDFSNPQIEPFIPRYNARAEATLKTPNTSGEAPKTASDTKRPFLRIVPK</sequence>
<dbReference type="Proteomes" id="UP000282211">
    <property type="component" value="Unassembled WGS sequence"/>
</dbReference>
<feature type="compositionally biased region" description="Basic and acidic residues" evidence="1">
    <location>
        <begin position="112"/>
        <end position="121"/>
    </location>
</feature>
<keyword evidence="3" id="KW-1185">Reference proteome</keyword>
<comment type="caution">
    <text evidence="2">The sequence shown here is derived from an EMBL/GenBank/DDBJ whole genome shotgun (WGS) entry which is preliminary data.</text>
</comment>
<feature type="compositionally biased region" description="Basic residues" evidence="1">
    <location>
        <begin position="137"/>
        <end position="152"/>
    </location>
</feature>
<dbReference type="AlphaFoldDB" id="A0A420WF64"/>
<reference evidence="2 3" key="1">
    <citation type="submission" date="2018-10" db="EMBL/GenBank/DDBJ databases">
        <title>Genomic Encyclopedia of Type Strains, Phase IV (KMG-IV): sequencing the most valuable type-strain genomes for metagenomic binning, comparative biology and taxonomic classification.</title>
        <authorList>
            <person name="Goeker M."/>
        </authorList>
    </citation>
    <scope>NUCLEOTIDE SEQUENCE [LARGE SCALE GENOMIC DNA]</scope>
    <source>
        <strain evidence="2 3">DSM 22008</strain>
    </source>
</reference>